<evidence type="ECO:0000313" key="10">
    <source>
        <dbReference type="Proteomes" id="UP000051084"/>
    </source>
</evidence>
<evidence type="ECO:0000256" key="8">
    <source>
        <dbReference type="SAM" id="Phobius"/>
    </source>
</evidence>
<evidence type="ECO:0000256" key="2">
    <source>
        <dbReference type="ARBA" id="ARBA00022692"/>
    </source>
</evidence>
<proteinExistence type="predicted"/>
<dbReference type="GO" id="GO:0005886">
    <property type="term" value="C:plasma membrane"/>
    <property type="evidence" value="ECO:0007669"/>
    <property type="project" value="UniProtKB-SubCell"/>
</dbReference>
<name>A0A0R1V079_9LACO</name>
<dbReference type="RefSeq" id="WP_056995239.1">
    <property type="nucleotide sequence ID" value="NZ_AZGC01000007.1"/>
</dbReference>
<evidence type="ECO:0000256" key="1">
    <source>
        <dbReference type="ARBA" id="ARBA00004162"/>
    </source>
</evidence>
<keyword evidence="6" id="KW-0717">Septation</keyword>
<dbReference type="AlphaFoldDB" id="A0A0R1V079"/>
<dbReference type="PATRIC" id="fig|1423742.4.peg.58"/>
<dbReference type="GO" id="GO:0005940">
    <property type="term" value="C:septin ring"/>
    <property type="evidence" value="ECO:0007669"/>
    <property type="project" value="InterPro"/>
</dbReference>
<feature type="coiled-coil region" evidence="7">
    <location>
        <begin position="113"/>
        <end position="147"/>
    </location>
</feature>
<feature type="transmembrane region" description="Helical" evidence="8">
    <location>
        <begin position="6"/>
        <end position="22"/>
    </location>
</feature>
<dbReference type="GO" id="GO:0000917">
    <property type="term" value="P:division septum assembly"/>
    <property type="evidence" value="ECO:0007669"/>
    <property type="project" value="UniProtKB-KW"/>
</dbReference>
<comment type="caution">
    <text evidence="9">The sequence shown here is derived from an EMBL/GenBank/DDBJ whole genome shotgun (WGS) entry which is preliminary data.</text>
</comment>
<evidence type="ECO:0000313" key="9">
    <source>
        <dbReference type="EMBL" id="KRL96434.1"/>
    </source>
</evidence>
<keyword evidence="3 8" id="KW-1133">Transmembrane helix</keyword>
<dbReference type="InterPro" id="IPR010379">
    <property type="entry name" value="EzrA"/>
</dbReference>
<comment type="subcellular location">
    <subcellularLocation>
        <location evidence="1">Cell membrane</location>
        <topology evidence="1">Single-pass membrane protein</topology>
    </subcellularLocation>
</comment>
<evidence type="ECO:0000256" key="5">
    <source>
        <dbReference type="ARBA" id="ARBA00023136"/>
    </source>
</evidence>
<evidence type="ECO:0000256" key="6">
    <source>
        <dbReference type="ARBA" id="ARBA00023210"/>
    </source>
</evidence>
<dbReference type="STRING" id="417373.GCA_001570685_01227"/>
<feature type="coiled-coil region" evidence="7">
    <location>
        <begin position="318"/>
        <end position="369"/>
    </location>
</feature>
<evidence type="ECO:0000256" key="4">
    <source>
        <dbReference type="ARBA" id="ARBA00023054"/>
    </source>
</evidence>
<gene>
    <name evidence="9" type="ORF">FC21_GL000051</name>
</gene>
<reference evidence="9 10" key="1">
    <citation type="journal article" date="2015" name="Genome Announc.">
        <title>Expanding the biotechnology potential of lactobacilli through comparative genomics of 213 strains and associated genera.</title>
        <authorList>
            <person name="Sun Z."/>
            <person name="Harris H.M."/>
            <person name="McCann A."/>
            <person name="Guo C."/>
            <person name="Argimon S."/>
            <person name="Zhang W."/>
            <person name="Yang X."/>
            <person name="Jeffery I.B."/>
            <person name="Cooney J.C."/>
            <person name="Kagawa T.F."/>
            <person name="Liu W."/>
            <person name="Song Y."/>
            <person name="Salvetti E."/>
            <person name="Wrobel A."/>
            <person name="Rasinkangas P."/>
            <person name="Parkhill J."/>
            <person name="Rea M.C."/>
            <person name="O'Sullivan O."/>
            <person name="Ritari J."/>
            <person name="Douillard F.P."/>
            <person name="Paul Ross R."/>
            <person name="Yang R."/>
            <person name="Briner A.E."/>
            <person name="Felis G.E."/>
            <person name="de Vos W.M."/>
            <person name="Barrangou R."/>
            <person name="Klaenhammer T.R."/>
            <person name="Caufield P.W."/>
            <person name="Cui Y."/>
            <person name="Zhang H."/>
            <person name="O'Toole P.W."/>
        </authorList>
    </citation>
    <scope>NUCLEOTIDE SEQUENCE [LARGE SCALE GENOMIC DNA]</scope>
    <source>
        <strain evidence="9 10">DSM 18793</strain>
    </source>
</reference>
<keyword evidence="9" id="KW-0132">Cell division</keyword>
<dbReference type="GO" id="GO:0000921">
    <property type="term" value="P:septin ring assembly"/>
    <property type="evidence" value="ECO:0007669"/>
    <property type="project" value="InterPro"/>
</dbReference>
<sequence length="567" mass="64325">MLQVLIGIIVIAIVVVCAMYFYQRNLLNRINKLRAQLTDLDNSTLMAQLDDQELDMFAGDTLKRFEGLQTKYHEEVVPSIAEAKAIDEEIAEEFHGAAVLSLGSRVDDLATAVKKASSVADDIAKQLKNLDREIEQQDEAADQLRSWIRKEHNTLTTDAAQYGDSVAKLNEKLTTIENDFEAFAQLTKHGDRDAASSKLADLQAATAHFDDLMAKIPVLSHPLLMEFPDQLAELKQGYGHLISDNYHFTEDNIDHAVEALEQQRQATLNQLAVLDLSNVDQINADLAKKIDHLYAVMEKEITARPKVQQMLVPFAEHLAHAQQQNKLLTNELDRLNISYTLNNDEIATVRQLDEQLKQIETDFNTEQKRLEAKTAVDSEVLTNLLTAEKALTAIEQQQTEINASVSELQSDEKLAREALQRYAVDLRTTKRRVEGLNLPGLPLDYLDFFFLVSDELSQLSKDMNKQQIDMDAITKKMLVVQDDFDKLHDKTNSLRDSAALTERILQYAQRLSMQHPELNEMIARTQTYFNEYEYARALEIIGAAVEDVEPGVYKQIEASYYQEIGRQ</sequence>
<organism evidence="9 10">
    <name type="scientific">Limosilactobacillus equigenerosi DSM 18793 = JCM 14505</name>
    <dbReference type="NCBI Taxonomy" id="1423742"/>
    <lineage>
        <taxon>Bacteria</taxon>
        <taxon>Bacillati</taxon>
        <taxon>Bacillota</taxon>
        <taxon>Bacilli</taxon>
        <taxon>Lactobacillales</taxon>
        <taxon>Lactobacillaceae</taxon>
        <taxon>Limosilactobacillus</taxon>
    </lineage>
</organism>
<dbReference type="EMBL" id="AZGC01000007">
    <property type="protein sequence ID" value="KRL96434.1"/>
    <property type="molecule type" value="Genomic_DNA"/>
</dbReference>
<protein>
    <submittedName>
        <fullName evidence="9">Cell division regulatory protein</fullName>
    </submittedName>
</protein>
<keyword evidence="4 7" id="KW-0175">Coiled coil</keyword>
<keyword evidence="2 8" id="KW-0812">Transmembrane</keyword>
<accession>A0A0R1V079</accession>
<dbReference type="Pfam" id="PF06160">
    <property type="entry name" value="EzrA"/>
    <property type="match status" value="1"/>
</dbReference>
<dbReference type="OrthoDB" id="1654473at2"/>
<keyword evidence="5 8" id="KW-0472">Membrane</keyword>
<evidence type="ECO:0000256" key="7">
    <source>
        <dbReference type="SAM" id="Coils"/>
    </source>
</evidence>
<evidence type="ECO:0000256" key="3">
    <source>
        <dbReference type="ARBA" id="ARBA00022989"/>
    </source>
</evidence>
<dbReference type="Proteomes" id="UP000051084">
    <property type="component" value="Unassembled WGS sequence"/>
</dbReference>
<keyword evidence="6" id="KW-0131">Cell cycle</keyword>
<keyword evidence="10" id="KW-1185">Reference proteome</keyword>